<proteinExistence type="predicted"/>
<name>A6K1V0_RAT</name>
<evidence type="ECO:0000256" key="1">
    <source>
        <dbReference type="SAM" id="MobiDB-lite"/>
    </source>
</evidence>
<evidence type="ECO:0000313" key="3">
    <source>
        <dbReference type="Proteomes" id="UP000234681"/>
    </source>
</evidence>
<protein>
    <submittedName>
        <fullName evidence="2">RCG42731</fullName>
    </submittedName>
</protein>
<sequence>MSASLTECSERRRAAQLSMWTSTQQRGYYQAKAGQRPQEDPGEESQV</sequence>
<dbReference type="AlphaFoldDB" id="A6K1V0"/>
<dbReference type="EMBL" id="CH474012">
    <property type="protein sequence ID" value="EDL89758.1"/>
    <property type="molecule type" value="Genomic_DNA"/>
</dbReference>
<feature type="region of interest" description="Disordered" evidence="1">
    <location>
        <begin position="1"/>
        <end position="47"/>
    </location>
</feature>
<feature type="non-terminal residue" evidence="2">
    <location>
        <position position="47"/>
    </location>
</feature>
<accession>A6K1V0</accession>
<reference evidence="2 3" key="1">
    <citation type="submission" date="2005-07" db="EMBL/GenBank/DDBJ databases">
        <authorList>
            <person name="Mural R.J."/>
            <person name="Li P.W."/>
            <person name="Adams M.D."/>
            <person name="Amanatides P.G."/>
            <person name="Baden-Tillson H."/>
            <person name="Barnstead M."/>
            <person name="Chin S.H."/>
            <person name="Dew I."/>
            <person name="Evans C.A."/>
            <person name="Ferriera S."/>
            <person name="Flanigan M."/>
            <person name="Fosler C."/>
            <person name="Glodek A."/>
            <person name="Gu Z."/>
            <person name="Holt R.A."/>
            <person name="Jennings D."/>
            <person name="Kraft C.L."/>
            <person name="Lu F."/>
            <person name="Nguyen T."/>
            <person name="Nusskern D.R."/>
            <person name="Pfannkoch C.M."/>
            <person name="Sitter C."/>
            <person name="Sutton G.G."/>
            <person name="Venter J.C."/>
            <person name="Wang Z."/>
            <person name="Woodage T."/>
            <person name="Zheng X.H."/>
            <person name="Zhong F."/>
        </authorList>
    </citation>
    <scope>NUCLEOTIDE SEQUENCE [LARGE SCALE GENOMIC DNA]</scope>
    <source>
        <strain>BN</strain>
        <strain evidence="3">Sprague-Dawley</strain>
    </source>
</reference>
<evidence type="ECO:0000313" key="2">
    <source>
        <dbReference type="EMBL" id="EDL89758.1"/>
    </source>
</evidence>
<dbReference type="Proteomes" id="UP000234681">
    <property type="component" value="Chromosome 12"/>
</dbReference>
<gene>
    <name evidence="2" type="ORF">rCG_42731</name>
</gene>
<organism evidence="2 3">
    <name type="scientific">Rattus norvegicus</name>
    <name type="common">Rat</name>
    <dbReference type="NCBI Taxonomy" id="10116"/>
    <lineage>
        <taxon>Eukaryota</taxon>
        <taxon>Metazoa</taxon>
        <taxon>Chordata</taxon>
        <taxon>Craniata</taxon>
        <taxon>Vertebrata</taxon>
        <taxon>Euteleostomi</taxon>
        <taxon>Mammalia</taxon>
        <taxon>Eutheria</taxon>
        <taxon>Euarchontoglires</taxon>
        <taxon>Glires</taxon>
        <taxon>Rodentia</taxon>
        <taxon>Myomorpha</taxon>
        <taxon>Muroidea</taxon>
        <taxon>Muridae</taxon>
        <taxon>Murinae</taxon>
        <taxon>Rattus</taxon>
    </lineage>
</organism>
<feature type="compositionally biased region" description="Polar residues" evidence="1">
    <location>
        <begin position="18"/>
        <end position="27"/>
    </location>
</feature>